<keyword evidence="2" id="KW-1185">Reference proteome</keyword>
<dbReference type="RefSeq" id="WP_075833437.1">
    <property type="nucleotide sequence ID" value="NZ_MSTI01000093.1"/>
</dbReference>
<evidence type="ECO:0000313" key="1">
    <source>
        <dbReference type="EMBL" id="OLV17567.1"/>
    </source>
</evidence>
<name>A0A1U7NXD6_9DEIO</name>
<dbReference type="OrthoDB" id="9553503at2"/>
<accession>A0A1U7NXD6</accession>
<dbReference type="EMBL" id="MSTI01000093">
    <property type="protein sequence ID" value="OLV17567.1"/>
    <property type="molecule type" value="Genomic_DNA"/>
</dbReference>
<proteinExistence type="predicted"/>
<gene>
    <name evidence="1" type="ORF">BOO71_0008221</name>
</gene>
<organism evidence="1 2">
    <name type="scientific">Deinococcus marmoris</name>
    <dbReference type="NCBI Taxonomy" id="249408"/>
    <lineage>
        <taxon>Bacteria</taxon>
        <taxon>Thermotogati</taxon>
        <taxon>Deinococcota</taxon>
        <taxon>Deinococci</taxon>
        <taxon>Deinococcales</taxon>
        <taxon>Deinococcaceae</taxon>
        <taxon>Deinococcus</taxon>
    </lineage>
</organism>
<evidence type="ECO:0000313" key="2">
    <source>
        <dbReference type="Proteomes" id="UP000186607"/>
    </source>
</evidence>
<comment type="caution">
    <text evidence="1">The sequence shown here is derived from an EMBL/GenBank/DDBJ whole genome shotgun (WGS) entry which is preliminary data.</text>
</comment>
<sequence>MPKQKLTIWVEEDAAQRLKNLAAVEDLTLSEYGSTLLARGVAQRSDELVLDLAGARIERAVKREVGVMSDRLAKLIVQAAMEAGTSRLLHLNQIAQQAGPEVAQAVNRKAADETRERLRTPSAAVKDLLGIEDAQ</sequence>
<dbReference type="Proteomes" id="UP000186607">
    <property type="component" value="Unassembled WGS sequence"/>
</dbReference>
<reference evidence="1 2" key="1">
    <citation type="submission" date="2017-01" db="EMBL/GenBank/DDBJ databases">
        <title>Genome Analysis of Deinococcus marmoris KOPRI26562.</title>
        <authorList>
            <person name="Kim J.H."/>
            <person name="Oh H.-M."/>
        </authorList>
    </citation>
    <scope>NUCLEOTIDE SEQUENCE [LARGE SCALE GENOMIC DNA]</scope>
    <source>
        <strain evidence="1 2">KOPRI26562</strain>
    </source>
</reference>
<protein>
    <submittedName>
        <fullName evidence="1">Uncharacterized protein</fullName>
    </submittedName>
</protein>
<dbReference type="AlphaFoldDB" id="A0A1U7NXD6"/>
<dbReference type="STRING" id="249408.BOO71_0008221"/>